<organism evidence="2 3">
    <name type="scientific">Leeia aquatica</name>
    <dbReference type="NCBI Taxonomy" id="2725557"/>
    <lineage>
        <taxon>Bacteria</taxon>
        <taxon>Pseudomonadati</taxon>
        <taxon>Pseudomonadota</taxon>
        <taxon>Betaproteobacteria</taxon>
        <taxon>Neisseriales</taxon>
        <taxon>Leeiaceae</taxon>
        <taxon>Leeia</taxon>
    </lineage>
</organism>
<reference evidence="2 3" key="1">
    <citation type="submission" date="2020-04" db="EMBL/GenBank/DDBJ databases">
        <title>Draft genome of Leeia sp. IMCC25680.</title>
        <authorList>
            <person name="Song J."/>
            <person name="Cho J.-C."/>
        </authorList>
    </citation>
    <scope>NUCLEOTIDE SEQUENCE [LARGE SCALE GENOMIC DNA]</scope>
    <source>
        <strain evidence="2 3">IMCC25680</strain>
    </source>
</reference>
<keyword evidence="3" id="KW-1185">Reference proteome</keyword>
<keyword evidence="1" id="KW-0812">Transmembrane</keyword>
<feature type="transmembrane region" description="Helical" evidence="1">
    <location>
        <begin position="99"/>
        <end position="118"/>
    </location>
</feature>
<keyword evidence="1" id="KW-0472">Membrane</keyword>
<name>A0A847SAY5_9NEIS</name>
<protein>
    <submittedName>
        <fullName evidence="2">Uncharacterized protein</fullName>
    </submittedName>
</protein>
<evidence type="ECO:0000313" key="3">
    <source>
        <dbReference type="Proteomes" id="UP000587991"/>
    </source>
</evidence>
<comment type="caution">
    <text evidence="2">The sequence shown here is derived from an EMBL/GenBank/DDBJ whole genome shotgun (WGS) entry which is preliminary data.</text>
</comment>
<evidence type="ECO:0000256" key="1">
    <source>
        <dbReference type="SAM" id="Phobius"/>
    </source>
</evidence>
<dbReference type="AlphaFoldDB" id="A0A847SAY5"/>
<sequence length="230" mass="25958">MATLSMTTTYRPIHQLSLPGQCPHCGAQALTGHYFQLQRETRWTLRLTDQLSRRVSCTACQRECAPATWDKALTEACQAGEQQAVRLPPFFRWKTPAKLLMAMLLLVVPLLIWAISAWTDHQLRTAISQQPQPGDRLLAMPIATDTDPEPKSTYLWLKVVQVGDLEFSLIPYAGSCTTRDDCPKPSESALQPGLRFQASREDFRKTGNNLNGQDARGAERHYFVVDFERP</sequence>
<evidence type="ECO:0000313" key="2">
    <source>
        <dbReference type="EMBL" id="NLR74489.1"/>
    </source>
</evidence>
<accession>A0A847SAY5</accession>
<proteinExistence type="predicted"/>
<dbReference type="Proteomes" id="UP000587991">
    <property type="component" value="Unassembled WGS sequence"/>
</dbReference>
<gene>
    <name evidence="2" type="ORF">HF682_04895</name>
</gene>
<dbReference type="EMBL" id="JABAIM010000001">
    <property type="protein sequence ID" value="NLR74489.1"/>
    <property type="molecule type" value="Genomic_DNA"/>
</dbReference>
<keyword evidence="1" id="KW-1133">Transmembrane helix</keyword>
<dbReference type="RefSeq" id="WP_168876102.1">
    <property type="nucleotide sequence ID" value="NZ_JABAIM010000001.1"/>
</dbReference>